<keyword evidence="8" id="KW-1185">Reference proteome</keyword>
<organism evidence="7 8">
    <name type="scientific">Penicillium antarcticum</name>
    <dbReference type="NCBI Taxonomy" id="416450"/>
    <lineage>
        <taxon>Eukaryota</taxon>
        <taxon>Fungi</taxon>
        <taxon>Dikarya</taxon>
        <taxon>Ascomycota</taxon>
        <taxon>Pezizomycotina</taxon>
        <taxon>Eurotiomycetes</taxon>
        <taxon>Eurotiomycetidae</taxon>
        <taxon>Eurotiales</taxon>
        <taxon>Aspergillaceae</taxon>
        <taxon>Penicillium</taxon>
    </lineage>
</organism>
<evidence type="ECO:0008006" key="9">
    <source>
        <dbReference type="Google" id="ProtNLM"/>
    </source>
</evidence>
<protein>
    <recommendedName>
        <fullName evidence="9">Major facilitator superfamily (MFS) profile domain-containing protein</fullName>
    </recommendedName>
</protein>
<keyword evidence="5 6" id="KW-0472">Membrane</keyword>
<feature type="transmembrane region" description="Helical" evidence="6">
    <location>
        <begin position="62"/>
        <end position="83"/>
    </location>
</feature>
<dbReference type="PANTHER" id="PTHR43791">
    <property type="entry name" value="PERMEASE-RELATED"/>
    <property type="match status" value="1"/>
</dbReference>
<keyword evidence="2" id="KW-0813">Transport</keyword>
<proteinExistence type="predicted"/>
<feature type="transmembrane region" description="Helical" evidence="6">
    <location>
        <begin position="89"/>
        <end position="113"/>
    </location>
</feature>
<keyword evidence="3 6" id="KW-0812">Transmembrane</keyword>
<dbReference type="InterPro" id="IPR036259">
    <property type="entry name" value="MFS_trans_sf"/>
</dbReference>
<dbReference type="Proteomes" id="UP000191672">
    <property type="component" value="Unassembled WGS sequence"/>
</dbReference>
<evidence type="ECO:0000256" key="5">
    <source>
        <dbReference type="ARBA" id="ARBA00023136"/>
    </source>
</evidence>
<comment type="subcellular location">
    <subcellularLocation>
        <location evidence="1">Membrane</location>
        <topology evidence="1">Multi-pass membrane protein</topology>
    </subcellularLocation>
</comment>
<evidence type="ECO:0000256" key="4">
    <source>
        <dbReference type="ARBA" id="ARBA00022989"/>
    </source>
</evidence>
<keyword evidence="4 6" id="KW-1133">Transmembrane helix</keyword>
<evidence type="ECO:0000256" key="2">
    <source>
        <dbReference type="ARBA" id="ARBA00022448"/>
    </source>
</evidence>
<evidence type="ECO:0000313" key="7">
    <source>
        <dbReference type="EMBL" id="OQD84919.1"/>
    </source>
</evidence>
<feature type="transmembrane region" description="Helical" evidence="6">
    <location>
        <begin position="158"/>
        <end position="175"/>
    </location>
</feature>
<dbReference type="STRING" id="416450.A0A1V6Q6S1"/>
<dbReference type="Gene3D" id="1.20.1250.20">
    <property type="entry name" value="MFS general substrate transporter like domains"/>
    <property type="match status" value="1"/>
</dbReference>
<dbReference type="AlphaFoldDB" id="A0A1V6Q6S1"/>
<name>A0A1V6Q6S1_9EURO</name>
<evidence type="ECO:0000256" key="6">
    <source>
        <dbReference type="SAM" id="Phobius"/>
    </source>
</evidence>
<dbReference type="GO" id="GO:0016020">
    <property type="term" value="C:membrane"/>
    <property type="evidence" value="ECO:0007669"/>
    <property type="project" value="UniProtKB-SubCell"/>
</dbReference>
<dbReference type="PANTHER" id="PTHR43791:SF20">
    <property type="entry name" value="TRANSPORTER, PUTATIVE (AFU_ORTHOLOGUE AFUA_3G14670)-RELATED"/>
    <property type="match status" value="1"/>
</dbReference>
<evidence type="ECO:0000313" key="8">
    <source>
        <dbReference type="Proteomes" id="UP000191672"/>
    </source>
</evidence>
<gene>
    <name evidence="7" type="ORF">PENANT_c011G06765</name>
</gene>
<evidence type="ECO:0000256" key="3">
    <source>
        <dbReference type="ARBA" id="ARBA00022692"/>
    </source>
</evidence>
<dbReference type="EMBL" id="MDYN01000011">
    <property type="protein sequence ID" value="OQD84919.1"/>
    <property type="molecule type" value="Genomic_DNA"/>
</dbReference>
<evidence type="ECO:0000256" key="1">
    <source>
        <dbReference type="ARBA" id="ARBA00004141"/>
    </source>
</evidence>
<reference evidence="8" key="1">
    <citation type="journal article" date="2017" name="Nat. Microbiol.">
        <title>Global analysis of biosynthetic gene clusters reveals vast potential of secondary metabolite production in Penicillium species.</title>
        <authorList>
            <person name="Nielsen J.C."/>
            <person name="Grijseels S."/>
            <person name="Prigent S."/>
            <person name="Ji B."/>
            <person name="Dainat J."/>
            <person name="Nielsen K.F."/>
            <person name="Frisvad J.C."/>
            <person name="Workman M."/>
            <person name="Nielsen J."/>
        </authorList>
    </citation>
    <scope>NUCLEOTIDE SEQUENCE [LARGE SCALE GENOMIC DNA]</scope>
    <source>
        <strain evidence="8">IBT 31811</strain>
    </source>
</reference>
<comment type="caution">
    <text evidence="7">The sequence shown here is derived from an EMBL/GenBank/DDBJ whole genome shotgun (WGS) entry which is preliminary data.</text>
</comment>
<sequence length="181" mass="19965">MLVLIQVCQLSSQTWTYFFPTIAKTLGYSNNVTLLIIAPVYIFGFFTALGNSLIASRTDRRFILIAWPLCVDIVDIVGNIRVISSTATAVRYTGMFLMCAGSYSAFSVVQAWIASTIPRTRTKRAIVYALVNLFGNSSNIYGSYFFPTKDSPQYRPGGITLSSFAVGGIGSLLYWRVICTC</sequence>
<dbReference type="SUPFAM" id="SSF103473">
    <property type="entry name" value="MFS general substrate transporter"/>
    <property type="match status" value="1"/>
</dbReference>
<feature type="transmembrane region" description="Helical" evidence="6">
    <location>
        <begin position="32"/>
        <end position="50"/>
    </location>
</feature>
<accession>A0A1V6Q6S1</accession>
<dbReference type="GO" id="GO:0022857">
    <property type="term" value="F:transmembrane transporter activity"/>
    <property type="evidence" value="ECO:0007669"/>
    <property type="project" value="TreeGrafter"/>
</dbReference>
<feature type="transmembrane region" description="Helical" evidence="6">
    <location>
        <begin position="125"/>
        <end position="146"/>
    </location>
</feature>